<organism evidence="2 3">
    <name type="scientific">Flexivirga endophytica</name>
    <dbReference type="NCBI Taxonomy" id="1849103"/>
    <lineage>
        <taxon>Bacteria</taxon>
        <taxon>Bacillati</taxon>
        <taxon>Actinomycetota</taxon>
        <taxon>Actinomycetes</taxon>
        <taxon>Micrococcales</taxon>
        <taxon>Dermacoccaceae</taxon>
        <taxon>Flexivirga</taxon>
    </lineage>
</organism>
<sequence length="332" mass="35838">MRMTPRRVPLPRRPQVSISSVGFGAASLGNLYHAISDEQAQHTCAAVAAAGITYVDTAPHYGLGLSEERVGTWVRETPDVMISTKVGRVLEPLDAPWSRDTEGFDVPARYRRVRDYSAAGIRRSLEDSLVRLGVDHVQVALLHDPDEVWEQAVEQSIPELVRLRDEGLVDAIGVGMNQSAMLTEFVRRCDVDVVMCAGRFTLLDQSAAADLLPIALQREVAVLAAGVFNSGILTQPEPPDDATYDYEPADRGIIDRARRLASVCREHGVTLPAAAVQFPLLHPAVASVVLGMQSPQEVAADAAAAGSAIPPELWQQLVREGLLSEAVAEVLA</sequence>
<dbReference type="SUPFAM" id="SSF51430">
    <property type="entry name" value="NAD(P)-linked oxidoreductase"/>
    <property type="match status" value="1"/>
</dbReference>
<dbReference type="Proteomes" id="UP000636793">
    <property type="component" value="Unassembled WGS sequence"/>
</dbReference>
<dbReference type="PANTHER" id="PTHR42686">
    <property type="entry name" value="GH17980P-RELATED"/>
    <property type="match status" value="1"/>
</dbReference>
<evidence type="ECO:0000313" key="3">
    <source>
        <dbReference type="Proteomes" id="UP000636793"/>
    </source>
</evidence>
<dbReference type="InterPro" id="IPR020471">
    <property type="entry name" value="AKR"/>
</dbReference>
<dbReference type="InterPro" id="IPR023210">
    <property type="entry name" value="NADP_OxRdtase_dom"/>
</dbReference>
<keyword evidence="3" id="KW-1185">Reference proteome</keyword>
<dbReference type="CDD" id="cd19152">
    <property type="entry name" value="AKR_AKR15A"/>
    <property type="match status" value="1"/>
</dbReference>
<dbReference type="Pfam" id="PF00248">
    <property type="entry name" value="Aldo_ket_red"/>
    <property type="match status" value="1"/>
</dbReference>
<comment type="caution">
    <text evidence="2">The sequence shown here is derived from an EMBL/GenBank/DDBJ whole genome shotgun (WGS) entry which is preliminary data.</text>
</comment>
<accession>A0A916TDE0</accession>
<evidence type="ECO:0000313" key="2">
    <source>
        <dbReference type="EMBL" id="GGB40728.1"/>
    </source>
</evidence>
<evidence type="ECO:0000259" key="1">
    <source>
        <dbReference type="Pfam" id="PF00248"/>
    </source>
</evidence>
<dbReference type="EMBL" id="BMHI01000005">
    <property type="protein sequence ID" value="GGB40728.1"/>
    <property type="molecule type" value="Genomic_DNA"/>
</dbReference>
<dbReference type="GO" id="GO:0016491">
    <property type="term" value="F:oxidoreductase activity"/>
    <property type="evidence" value="ECO:0007669"/>
    <property type="project" value="InterPro"/>
</dbReference>
<dbReference type="AlphaFoldDB" id="A0A916TDE0"/>
<gene>
    <name evidence="2" type="ORF">GCM10011492_34420</name>
</gene>
<reference evidence="2" key="1">
    <citation type="journal article" date="2014" name="Int. J. Syst. Evol. Microbiol.">
        <title>Complete genome sequence of Corynebacterium casei LMG S-19264T (=DSM 44701T), isolated from a smear-ripened cheese.</title>
        <authorList>
            <consortium name="US DOE Joint Genome Institute (JGI-PGF)"/>
            <person name="Walter F."/>
            <person name="Albersmeier A."/>
            <person name="Kalinowski J."/>
            <person name="Ruckert C."/>
        </authorList>
    </citation>
    <scope>NUCLEOTIDE SEQUENCE</scope>
    <source>
        <strain evidence="2">CGMCC 1.15085</strain>
    </source>
</reference>
<dbReference type="Gene3D" id="3.20.20.100">
    <property type="entry name" value="NADP-dependent oxidoreductase domain"/>
    <property type="match status" value="1"/>
</dbReference>
<dbReference type="PANTHER" id="PTHR42686:SF1">
    <property type="entry name" value="GH17980P-RELATED"/>
    <property type="match status" value="1"/>
</dbReference>
<feature type="domain" description="NADP-dependent oxidoreductase" evidence="1">
    <location>
        <begin position="21"/>
        <end position="315"/>
    </location>
</feature>
<dbReference type="GO" id="GO:0005829">
    <property type="term" value="C:cytosol"/>
    <property type="evidence" value="ECO:0007669"/>
    <property type="project" value="TreeGrafter"/>
</dbReference>
<dbReference type="InterPro" id="IPR036812">
    <property type="entry name" value="NAD(P)_OxRdtase_dom_sf"/>
</dbReference>
<name>A0A916TDE0_9MICO</name>
<proteinExistence type="predicted"/>
<protein>
    <submittedName>
        <fullName evidence="2">Oxidoreductase</fullName>
    </submittedName>
</protein>
<reference evidence="2" key="2">
    <citation type="submission" date="2020-09" db="EMBL/GenBank/DDBJ databases">
        <authorList>
            <person name="Sun Q."/>
            <person name="Zhou Y."/>
        </authorList>
    </citation>
    <scope>NUCLEOTIDE SEQUENCE</scope>
    <source>
        <strain evidence="2">CGMCC 1.15085</strain>
    </source>
</reference>